<sequence>MIVKTFNAETQRHREKNFVAINTRNYSQLVFKIYSILSFYLKTVLNFFAPLRLCVKKMALIVLSVLLTHFPALAEEIAVSRFATDGLKGWETKSFKGTTDYSLVQENGRTVLKAHAKAAASGLSKKLKFSPVNHRYLKWNWKIANTIAQGNEKTKQGDDYAARVYVVFPGRFFWQMRALNYIWANKLPKGEFVPNAFTSNALLIAVESGQSKAGQWVSEERDILADFRRVFGEDPPDAGAIAIMTDTDNTGAEATAWYGDITLSTTR</sequence>
<dbReference type="STRING" id="115783.SAMN02745119_02639"/>
<proteinExistence type="predicted"/>
<dbReference type="EMBL" id="FUWR01000016">
    <property type="protein sequence ID" value="SKA09665.1"/>
    <property type="molecule type" value="Genomic_DNA"/>
</dbReference>
<accession>A0A1T4R1B4</accession>
<gene>
    <name evidence="2" type="ORF">SAMN02745119_02639</name>
</gene>
<evidence type="ECO:0000313" key="2">
    <source>
        <dbReference type="EMBL" id="SKA09665.1"/>
    </source>
</evidence>
<keyword evidence="1" id="KW-0472">Membrane</keyword>
<dbReference type="Pfam" id="PF11249">
    <property type="entry name" value="DUF3047"/>
    <property type="match status" value="1"/>
</dbReference>
<name>A0A1T4R1B4_9BACT</name>
<feature type="transmembrane region" description="Helical" evidence="1">
    <location>
        <begin position="33"/>
        <end position="51"/>
    </location>
</feature>
<evidence type="ECO:0000313" key="3">
    <source>
        <dbReference type="Proteomes" id="UP000190102"/>
    </source>
</evidence>
<dbReference type="Proteomes" id="UP000190102">
    <property type="component" value="Unassembled WGS sequence"/>
</dbReference>
<keyword evidence="3" id="KW-1185">Reference proteome</keyword>
<evidence type="ECO:0000256" key="1">
    <source>
        <dbReference type="SAM" id="Phobius"/>
    </source>
</evidence>
<dbReference type="InterPro" id="IPR021409">
    <property type="entry name" value="DUF3047"/>
</dbReference>
<keyword evidence="1" id="KW-0812">Transmembrane</keyword>
<reference evidence="3" key="1">
    <citation type="submission" date="2017-02" db="EMBL/GenBank/DDBJ databases">
        <authorList>
            <person name="Varghese N."/>
            <person name="Submissions S."/>
        </authorList>
    </citation>
    <scope>NUCLEOTIDE SEQUENCE [LARGE SCALE GENOMIC DNA]</scope>
    <source>
        <strain evidence="3">ATCC BAA-34</strain>
    </source>
</reference>
<evidence type="ECO:0008006" key="4">
    <source>
        <dbReference type="Google" id="ProtNLM"/>
    </source>
</evidence>
<dbReference type="AlphaFoldDB" id="A0A1T4R1B4"/>
<keyword evidence="1" id="KW-1133">Transmembrane helix</keyword>
<protein>
    <recommendedName>
        <fullName evidence="4">DUF3047 domain-containing protein</fullName>
    </recommendedName>
</protein>
<organism evidence="2 3">
    <name type="scientific">Trichlorobacter thiogenes</name>
    <dbReference type="NCBI Taxonomy" id="115783"/>
    <lineage>
        <taxon>Bacteria</taxon>
        <taxon>Pseudomonadati</taxon>
        <taxon>Thermodesulfobacteriota</taxon>
        <taxon>Desulfuromonadia</taxon>
        <taxon>Geobacterales</taxon>
        <taxon>Geobacteraceae</taxon>
        <taxon>Trichlorobacter</taxon>
    </lineage>
</organism>